<dbReference type="PANTHER" id="PTHR30093:SF2">
    <property type="entry name" value="TYPE II SECRETION SYSTEM PROTEIN H"/>
    <property type="match status" value="1"/>
</dbReference>
<organism evidence="3 4">
    <name type="scientific">Gemmata algarum</name>
    <dbReference type="NCBI Taxonomy" id="2975278"/>
    <lineage>
        <taxon>Bacteria</taxon>
        <taxon>Pseudomonadati</taxon>
        <taxon>Planctomycetota</taxon>
        <taxon>Planctomycetia</taxon>
        <taxon>Gemmatales</taxon>
        <taxon>Gemmataceae</taxon>
        <taxon>Gemmata</taxon>
    </lineage>
</organism>
<dbReference type="RefSeq" id="WP_320684617.1">
    <property type="nucleotide sequence ID" value="NZ_JAXBLV010000001.1"/>
</dbReference>
<accession>A0ABU5EQS4</accession>
<comment type="caution">
    <text evidence="3">The sequence shown here is derived from an EMBL/GenBank/DDBJ whole genome shotgun (WGS) entry which is preliminary data.</text>
</comment>
<reference evidence="4" key="1">
    <citation type="journal article" date="2023" name="Mar. Drugs">
        <title>Gemmata algarum, a Novel Planctomycete Isolated from an Algal Mat, Displays Antimicrobial Activity.</title>
        <authorList>
            <person name="Kumar G."/>
            <person name="Kallscheuer N."/>
            <person name="Kashif M."/>
            <person name="Ahamad S."/>
            <person name="Jagadeeshwari U."/>
            <person name="Pannikurungottu S."/>
            <person name="Haufschild T."/>
            <person name="Kabuu M."/>
            <person name="Sasikala C."/>
            <person name="Jogler C."/>
            <person name="Ramana C."/>
        </authorList>
    </citation>
    <scope>NUCLEOTIDE SEQUENCE [LARGE SCALE GENOMIC DNA]</scope>
    <source>
        <strain evidence="4">JC673</strain>
    </source>
</reference>
<evidence type="ECO:0000256" key="1">
    <source>
        <dbReference type="SAM" id="Phobius"/>
    </source>
</evidence>
<keyword evidence="1" id="KW-0812">Transmembrane</keyword>
<dbReference type="InterPro" id="IPR045584">
    <property type="entry name" value="Pilin-like"/>
</dbReference>
<dbReference type="Pfam" id="PF07596">
    <property type="entry name" value="SBP_bac_10"/>
    <property type="match status" value="1"/>
</dbReference>
<keyword evidence="4" id="KW-1185">Reference proteome</keyword>
<dbReference type="NCBIfam" id="TIGR02532">
    <property type="entry name" value="IV_pilin_GFxxxE"/>
    <property type="match status" value="1"/>
</dbReference>
<dbReference type="InterPro" id="IPR027558">
    <property type="entry name" value="Pre_pil_HX9DG_C"/>
</dbReference>
<feature type="domain" description="DUF1559" evidence="2">
    <location>
        <begin position="35"/>
        <end position="284"/>
    </location>
</feature>
<name>A0ABU5EQS4_9BACT</name>
<dbReference type="InterPro" id="IPR012902">
    <property type="entry name" value="N_methyl_site"/>
</dbReference>
<keyword evidence="1" id="KW-0472">Membrane</keyword>
<sequence>MGQKDERRFAFTLIELLVVIGIISILMGLLLSAVQKVRAAAARTQCQNTAKQLGLALHLYHDTRHTLPPGHRSPTHPERMPYSGWCVSALPYLEQTALASRAEASYRTRPSPFYPPHTDLNTVVPAFLCPADSRTLTAQTSMVTKNVVAFTAYLGVAGRDASVTRDGVLYQQDSAIRFGDITDGTSNTLLLGERPPSADFQYGWWYAGVGQQLTGSADMVLGVREPNLQTITEGAACGPGRYSFRAAAGFNDQCGMFHYWSPHPGGANFVFADGGVRFLQYSADAVLLGLASRSGAETVVPE</sequence>
<dbReference type="Gene3D" id="3.30.700.10">
    <property type="entry name" value="Glycoprotein, Type 4 Pilin"/>
    <property type="match status" value="1"/>
</dbReference>
<evidence type="ECO:0000259" key="2">
    <source>
        <dbReference type="Pfam" id="PF07596"/>
    </source>
</evidence>
<feature type="transmembrane region" description="Helical" evidence="1">
    <location>
        <begin position="12"/>
        <end position="34"/>
    </location>
</feature>
<dbReference type="Pfam" id="PF07963">
    <property type="entry name" value="N_methyl"/>
    <property type="match status" value="1"/>
</dbReference>
<dbReference type="Proteomes" id="UP001272242">
    <property type="component" value="Unassembled WGS sequence"/>
</dbReference>
<dbReference type="PANTHER" id="PTHR30093">
    <property type="entry name" value="GENERAL SECRETION PATHWAY PROTEIN G"/>
    <property type="match status" value="1"/>
</dbReference>
<dbReference type="NCBIfam" id="TIGR04294">
    <property type="entry name" value="pre_pil_HX9DG"/>
    <property type="match status" value="1"/>
</dbReference>
<dbReference type="InterPro" id="IPR011453">
    <property type="entry name" value="DUF1559"/>
</dbReference>
<gene>
    <name evidence="3" type="ORF">R5W23_000086</name>
</gene>
<proteinExistence type="predicted"/>
<dbReference type="SUPFAM" id="SSF54523">
    <property type="entry name" value="Pili subunits"/>
    <property type="match status" value="1"/>
</dbReference>
<dbReference type="EMBL" id="JAXBLV010000001">
    <property type="protein sequence ID" value="MDY3557560.1"/>
    <property type="molecule type" value="Genomic_DNA"/>
</dbReference>
<keyword evidence="1" id="KW-1133">Transmembrane helix</keyword>
<evidence type="ECO:0000313" key="3">
    <source>
        <dbReference type="EMBL" id="MDY3557560.1"/>
    </source>
</evidence>
<protein>
    <submittedName>
        <fullName evidence="3">DUF1559 domain-containing protein</fullName>
    </submittedName>
</protein>
<evidence type="ECO:0000313" key="4">
    <source>
        <dbReference type="Proteomes" id="UP001272242"/>
    </source>
</evidence>